<gene>
    <name evidence="1" type="ORF">SAMN04488546_2171</name>
</gene>
<dbReference type="RefSeq" id="WP_091443606.1">
    <property type="nucleotide sequence ID" value="NZ_FOIE01000004.1"/>
</dbReference>
<protein>
    <submittedName>
        <fullName evidence="1">SnoaL-like domain-containing protein</fullName>
    </submittedName>
</protein>
<keyword evidence="2" id="KW-1185">Reference proteome</keyword>
<evidence type="ECO:0000313" key="2">
    <source>
        <dbReference type="Proteomes" id="UP000198507"/>
    </source>
</evidence>
<organism evidence="1 2">
    <name type="scientific">Geodermatophilus poikilotrophus</name>
    <dbReference type="NCBI Taxonomy" id="1333667"/>
    <lineage>
        <taxon>Bacteria</taxon>
        <taxon>Bacillati</taxon>
        <taxon>Actinomycetota</taxon>
        <taxon>Actinomycetes</taxon>
        <taxon>Geodermatophilales</taxon>
        <taxon>Geodermatophilaceae</taxon>
        <taxon>Geodermatophilus</taxon>
    </lineage>
</organism>
<accession>A0A1I0DUS3</accession>
<name>A0A1I0DUS3_9ACTN</name>
<reference evidence="2" key="1">
    <citation type="submission" date="2016-10" db="EMBL/GenBank/DDBJ databases">
        <authorList>
            <person name="Varghese N."/>
            <person name="Submissions S."/>
        </authorList>
    </citation>
    <scope>NUCLEOTIDE SEQUENCE [LARGE SCALE GENOMIC DNA]</scope>
    <source>
        <strain evidence="2">DSM 44209</strain>
    </source>
</reference>
<dbReference type="Gene3D" id="3.10.450.50">
    <property type="match status" value="1"/>
</dbReference>
<dbReference type="InterPro" id="IPR032710">
    <property type="entry name" value="NTF2-like_dom_sf"/>
</dbReference>
<dbReference type="Proteomes" id="UP000198507">
    <property type="component" value="Unassembled WGS sequence"/>
</dbReference>
<dbReference type="AlphaFoldDB" id="A0A1I0DUS3"/>
<evidence type="ECO:0000313" key="1">
    <source>
        <dbReference type="EMBL" id="SET36408.1"/>
    </source>
</evidence>
<dbReference type="EMBL" id="FOIE01000004">
    <property type="protein sequence ID" value="SET36408.1"/>
    <property type="molecule type" value="Genomic_DNA"/>
</dbReference>
<dbReference type="SUPFAM" id="SSF54427">
    <property type="entry name" value="NTF2-like"/>
    <property type="match status" value="1"/>
</dbReference>
<sequence length="145" mass="16453">MSESEVLDLFRRAVADDDPVAMRAGLDRVLGLTSGTGLSAEEEYRVRHPDYVMEMPQSGERIRGREAMRAMQEAFPTPPQLTVRRVVGAGRVWVLEGVNDYGGDVWHVALVLEFDDDGRIVRDTRYYAQPVEPPAWRAPWVEPLR</sequence>
<proteinExistence type="predicted"/>